<dbReference type="EC" id="4.2.1.136" evidence="19"/>
<comment type="function">
    <text evidence="14 19">Bifunctional enzyme that catalyzes the epimerization of the S- and R-forms of NAD(P)HX and the dehydration of the S-form of NAD(P)HX at the expense of ADP, which is converted to AMP. This allows the repair of both epimers of NAD(P)HX, a damaged form of NAD(P)H that is a result of enzymatic or heat-dependent hydration.</text>
</comment>
<dbReference type="NCBIfam" id="TIGR00197">
    <property type="entry name" value="yjeF_nterm"/>
    <property type="match status" value="1"/>
</dbReference>
<dbReference type="InterPro" id="IPR004443">
    <property type="entry name" value="YjeF_N_dom"/>
</dbReference>
<evidence type="ECO:0000256" key="17">
    <source>
        <dbReference type="HAMAP-Rule" id="MF_01965"/>
    </source>
</evidence>
<dbReference type="PIRSF" id="PIRSF017184">
    <property type="entry name" value="Nnr"/>
    <property type="match status" value="1"/>
</dbReference>
<evidence type="ECO:0000256" key="14">
    <source>
        <dbReference type="ARBA" id="ARBA00025153"/>
    </source>
</evidence>
<comment type="catalytic activity">
    <reaction evidence="1 18 19">
        <text>(6R)-NADHX = (6S)-NADHX</text>
        <dbReference type="Rhea" id="RHEA:32215"/>
        <dbReference type="ChEBI" id="CHEBI:64074"/>
        <dbReference type="ChEBI" id="CHEBI:64075"/>
        <dbReference type="EC" id="5.1.99.6"/>
    </reaction>
</comment>
<keyword evidence="23" id="KW-1185">Reference proteome</keyword>
<keyword evidence="10 17" id="KW-0520">NAD</keyword>
<dbReference type="PROSITE" id="PS51383">
    <property type="entry name" value="YJEF_C_3"/>
    <property type="match status" value="1"/>
</dbReference>
<evidence type="ECO:0000256" key="3">
    <source>
        <dbReference type="ARBA" id="ARBA00006001"/>
    </source>
</evidence>
<evidence type="ECO:0000256" key="5">
    <source>
        <dbReference type="ARBA" id="ARBA00022723"/>
    </source>
</evidence>
<evidence type="ECO:0000256" key="6">
    <source>
        <dbReference type="ARBA" id="ARBA00022741"/>
    </source>
</evidence>
<keyword evidence="13" id="KW-0511">Multifunctional enzyme</keyword>
<feature type="binding site" evidence="17">
    <location>
        <position position="392"/>
    </location>
    <ligand>
        <name>(6S)-NADPHX</name>
        <dbReference type="ChEBI" id="CHEBI:64076"/>
    </ligand>
</feature>
<proteinExistence type="inferred from homology"/>
<evidence type="ECO:0000313" key="22">
    <source>
        <dbReference type="EMBL" id="TXL76678.1"/>
    </source>
</evidence>
<dbReference type="Proteomes" id="UP000321638">
    <property type="component" value="Unassembled WGS sequence"/>
</dbReference>
<keyword evidence="6 17" id="KW-0547">Nucleotide-binding</keyword>
<dbReference type="AlphaFoldDB" id="A0A5C8PQ01"/>
<evidence type="ECO:0000259" key="21">
    <source>
        <dbReference type="PROSITE" id="PS51385"/>
    </source>
</evidence>
<dbReference type="SUPFAM" id="SSF53613">
    <property type="entry name" value="Ribokinase-like"/>
    <property type="match status" value="1"/>
</dbReference>
<organism evidence="22 23">
    <name type="scientific">Vineibacter terrae</name>
    <dbReference type="NCBI Taxonomy" id="2586908"/>
    <lineage>
        <taxon>Bacteria</taxon>
        <taxon>Pseudomonadati</taxon>
        <taxon>Pseudomonadota</taxon>
        <taxon>Alphaproteobacteria</taxon>
        <taxon>Hyphomicrobiales</taxon>
        <taxon>Vineibacter</taxon>
    </lineage>
</organism>
<feature type="binding site" evidence="17">
    <location>
        <position position="278"/>
    </location>
    <ligand>
        <name>(6S)-NADPHX</name>
        <dbReference type="ChEBI" id="CHEBI:64076"/>
    </ligand>
</feature>
<comment type="subunit">
    <text evidence="17">Homotetramer.</text>
</comment>
<evidence type="ECO:0000259" key="20">
    <source>
        <dbReference type="PROSITE" id="PS51383"/>
    </source>
</evidence>
<evidence type="ECO:0000256" key="12">
    <source>
        <dbReference type="ARBA" id="ARBA00023239"/>
    </source>
</evidence>
<dbReference type="Pfam" id="PF03853">
    <property type="entry name" value="YjeF_N"/>
    <property type="match status" value="1"/>
</dbReference>
<feature type="binding site" evidence="18">
    <location>
        <begin position="148"/>
        <end position="154"/>
    </location>
    <ligand>
        <name>(6S)-NADPHX</name>
        <dbReference type="ChEBI" id="CHEBI:64076"/>
    </ligand>
</feature>
<feature type="binding site" evidence="18">
    <location>
        <begin position="83"/>
        <end position="87"/>
    </location>
    <ligand>
        <name>(6S)-NADPHX</name>
        <dbReference type="ChEBI" id="CHEBI:64076"/>
    </ligand>
</feature>
<gene>
    <name evidence="18" type="primary">nnrE</name>
    <name evidence="17" type="synonym">nnrD</name>
    <name evidence="22" type="ORF">FHP25_10760</name>
</gene>
<feature type="binding site" evidence="18">
    <location>
        <position position="180"/>
    </location>
    <ligand>
        <name>K(+)</name>
        <dbReference type="ChEBI" id="CHEBI:29103"/>
    </ligand>
</feature>
<evidence type="ECO:0000256" key="19">
    <source>
        <dbReference type="PIRNR" id="PIRNR017184"/>
    </source>
</evidence>
<accession>A0A5C8PQ01</accession>
<name>A0A5C8PQ01_9HYPH</name>
<dbReference type="RefSeq" id="WP_147846940.1">
    <property type="nucleotide sequence ID" value="NZ_VDUZ01000010.1"/>
</dbReference>
<dbReference type="GO" id="GO:0052855">
    <property type="term" value="F:ADP-dependent NAD(P)H-hydrate dehydratase activity"/>
    <property type="evidence" value="ECO:0007669"/>
    <property type="project" value="UniProtKB-UniRule"/>
</dbReference>
<comment type="cofactor">
    <cofactor evidence="18 19">
        <name>K(+)</name>
        <dbReference type="ChEBI" id="CHEBI:29103"/>
    </cofactor>
    <text evidence="18 19">Binds 1 potassium ion per subunit.</text>
</comment>
<dbReference type="GO" id="GO:0046872">
    <property type="term" value="F:metal ion binding"/>
    <property type="evidence" value="ECO:0007669"/>
    <property type="project" value="UniProtKB-UniRule"/>
</dbReference>
<feature type="binding site" evidence="17">
    <location>
        <position position="456"/>
    </location>
    <ligand>
        <name>AMP</name>
        <dbReference type="ChEBI" id="CHEBI:456215"/>
    </ligand>
</feature>
<dbReference type="Gene3D" id="3.40.50.10260">
    <property type="entry name" value="YjeF N-terminal domain"/>
    <property type="match status" value="1"/>
</dbReference>
<evidence type="ECO:0000256" key="9">
    <source>
        <dbReference type="ARBA" id="ARBA00022958"/>
    </source>
</evidence>
<keyword evidence="11 18" id="KW-0413">Isomerase</keyword>
<keyword evidence="7 17" id="KW-0067">ATP-binding</keyword>
<evidence type="ECO:0000256" key="2">
    <source>
        <dbReference type="ARBA" id="ARBA00000909"/>
    </source>
</evidence>
<dbReference type="EMBL" id="VDUZ01000010">
    <property type="protein sequence ID" value="TXL76678.1"/>
    <property type="molecule type" value="Genomic_DNA"/>
</dbReference>
<keyword evidence="5 18" id="KW-0479">Metal-binding</keyword>
<dbReference type="GO" id="GO:0052856">
    <property type="term" value="F:NAD(P)HX epimerase activity"/>
    <property type="evidence" value="ECO:0007669"/>
    <property type="project" value="UniProtKB-UniRule"/>
</dbReference>
<comment type="caution">
    <text evidence="18">Lacks conserved residue(s) required for the propagation of feature annotation.</text>
</comment>
<sequence length="513" mass="52211">MTDRPDPSPGAPARDLVPDDDLVLLTCAEMQAAERYAMRGAGGGGDESASGSTLMEAAGAGVANAVIERFLPQPVAVLCGPGNNGGDGFVIARHLAAAGWPVRVGLLGERAKLTGDAMWAAILWEGAVEPVSAGLLAGRPLVVDALFGAGLKRPIEGKAAEVIEMINSRGLACIGVDMPSGLEGDTGRILGHAPRCAMTVTFFRPKPAHLSVNGRLLCGELRVVDIGIPRAALKMVDARQWRNEPPLWQAALRTPSLADHKYVRGHVMVAGGETMTGAARLAALAARRIGAGLVTIAAPSAAVSVYQAAEPGNIVAPLDGAGAFRQLAADPRRNVLVVGPGAGATPATRRLVAEALATGRACVLDADALTAFSGDPAALFGDIKGPVVLTPHDGEFARLFPGLRPDLGKLDRARQAARLAGAVVLLKGADTIVAAPDGRAVINANAPPWLATAGAGDVLSGMIAGLAAQGMTLFAAAAAAVWMHGAAAARFGPGLIAEDLPVQLPQVLQSLAS</sequence>
<evidence type="ECO:0000256" key="4">
    <source>
        <dbReference type="ARBA" id="ARBA00009524"/>
    </source>
</evidence>
<dbReference type="OrthoDB" id="9806925at2"/>
<dbReference type="NCBIfam" id="TIGR00196">
    <property type="entry name" value="yjeF_cterm"/>
    <property type="match status" value="1"/>
</dbReference>
<dbReference type="GO" id="GO:0046496">
    <property type="term" value="P:nicotinamide nucleotide metabolic process"/>
    <property type="evidence" value="ECO:0007669"/>
    <property type="project" value="UniProtKB-UniRule"/>
</dbReference>
<comment type="catalytic activity">
    <reaction evidence="16 17 19">
        <text>(6S)-NADPHX + ADP = AMP + phosphate + NADPH + H(+)</text>
        <dbReference type="Rhea" id="RHEA:32235"/>
        <dbReference type="ChEBI" id="CHEBI:15378"/>
        <dbReference type="ChEBI" id="CHEBI:43474"/>
        <dbReference type="ChEBI" id="CHEBI:57783"/>
        <dbReference type="ChEBI" id="CHEBI:64076"/>
        <dbReference type="ChEBI" id="CHEBI:456215"/>
        <dbReference type="ChEBI" id="CHEBI:456216"/>
        <dbReference type="EC" id="4.2.1.136"/>
    </reaction>
</comment>
<evidence type="ECO:0000256" key="16">
    <source>
        <dbReference type="ARBA" id="ARBA00049209"/>
    </source>
</evidence>
<evidence type="ECO:0000256" key="8">
    <source>
        <dbReference type="ARBA" id="ARBA00022857"/>
    </source>
</evidence>
<dbReference type="Gene3D" id="3.40.1190.20">
    <property type="match status" value="1"/>
</dbReference>
<keyword evidence="9 18" id="KW-0630">Potassium</keyword>
<protein>
    <recommendedName>
        <fullName evidence="19">Bifunctional NAD(P)H-hydrate repair enzyme</fullName>
    </recommendedName>
    <alternativeName>
        <fullName evidence="19">Nicotinamide nucleotide repair protein</fullName>
    </alternativeName>
    <domain>
        <recommendedName>
            <fullName evidence="19">ADP-dependent (S)-NAD(P)H-hydrate dehydratase</fullName>
            <ecNumber evidence="19">4.2.1.136</ecNumber>
        </recommendedName>
        <alternativeName>
            <fullName evidence="19">ADP-dependent NAD(P)HX dehydratase</fullName>
        </alternativeName>
    </domain>
    <domain>
        <recommendedName>
            <fullName evidence="19">NAD(P)H-hydrate epimerase</fullName>
            <ecNumber evidence="19">5.1.99.6</ecNumber>
        </recommendedName>
    </domain>
</protein>
<dbReference type="InterPro" id="IPR000631">
    <property type="entry name" value="CARKD"/>
</dbReference>
<evidence type="ECO:0000256" key="13">
    <source>
        <dbReference type="ARBA" id="ARBA00023268"/>
    </source>
</evidence>
<dbReference type="EC" id="5.1.99.6" evidence="19"/>
<feature type="binding site" evidence="18">
    <location>
        <position position="177"/>
    </location>
    <ligand>
        <name>(6S)-NADPHX</name>
        <dbReference type="ChEBI" id="CHEBI:64076"/>
    </ligand>
</feature>
<dbReference type="GO" id="GO:0110051">
    <property type="term" value="P:metabolite repair"/>
    <property type="evidence" value="ECO:0007669"/>
    <property type="project" value="TreeGrafter"/>
</dbReference>
<feature type="binding site" evidence="17">
    <location>
        <begin position="427"/>
        <end position="431"/>
    </location>
    <ligand>
        <name>AMP</name>
        <dbReference type="ChEBI" id="CHEBI:456215"/>
    </ligand>
</feature>
<feature type="domain" description="YjeF C-terminal" evidence="20">
    <location>
        <begin position="244"/>
        <end position="511"/>
    </location>
</feature>
<comment type="caution">
    <text evidence="22">The sequence shown here is derived from an EMBL/GenBank/DDBJ whole genome shotgun (WGS) entry which is preliminary data.</text>
</comment>
<dbReference type="InterPro" id="IPR030677">
    <property type="entry name" value="Nnr"/>
</dbReference>
<comment type="similarity">
    <text evidence="18">Belongs to the NnrE/AIBP family.</text>
</comment>
<evidence type="ECO:0000256" key="10">
    <source>
        <dbReference type="ARBA" id="ARBA00023027"/>
    </source>
</evidence>
<evidence type="ECO:0000256" key="15">
    <source>
        <dbReference type="ARBA" id="ARBA00048238"/>
    </source>
</evidence>
<evidence type="ECO:0000256" key="11">
    <source>
        <dbReference type="ARBA" id="ARBA00023235"/>
    </source>
</evidence>
<comment type="catalytic activity">
    <reaction evidence="15 17 19">
        <text>(6S)-NADHX + ADP = AMP + phosphate + NADH + H(+)</text>
        <dbReference type="Rhea" id="RHEA:32223"/>
        <dbReference type="ChEBI" id="CHEBI:15378"/>
        <dbReference type="ChEBI" id="CHEBI:43474"/>
        <dbReference type="ChEBI" id="CHEBI:57945"/>
        <dbReference type="ChEBI" id="CHEBI:64074"/>
        <dbReference type="ChEBI" id="CHEBI:456215"/>
        <dbReference type="ChEBI" id="CHEBI:456216"/>
        <dbReference type="EC" id="4.2.1.136"/>
    </reaction>
</comment>
<dbReference type="Pfam" id="PF01256">
    <property type="entry name" value="Carb_kinase"/>
    <property type="match status" value="1"/>
</dbReference>
<dbReference type="CDD" id="cd01171">
    <property type="entry name" value="YXKO-related"/>
    <property type="match status" value="1"/>
</dbReference>
<dbReference type="InterPro" id="IPR029056">
    <property type="entry name" value="Ribokinase-like"/>
</dbReference>
<feature type="binding site" evidence="17">
    <location>
        <position position="457"/>
    </location>
    <ligand>
        <name>(6S)-NADPHX</name>
        <dbReference type="ChEBI" id="CHEBI:64076"/>
    </ligand>
</feature>
<comment type="similarity">
    <text evidence="3 19">In the N-terminal section; belongs to the NnrE/AIBP family.</text>
</comment>
<evidence type="ECO:0000256" key="18">
    <source>
        <dbReference type="HAMAP-Rule" id="MF_01966"/>
    </source>
</evidence>
<keyword evidence="8 17" id="KW-0521">NADP</keyword>
<comment type="catalytic activity">
    <reaction evidence="2 18 19">
        <text>(6R)-NADPHX = (6S)-NADPHX</text>
        <dbReference type="Rhea" id="RHEA:32227"/>
        <dbReference type="ChEBI" id="CHEBI:64076"/>
        <dbReference type="ChEBI" id="CHEBI:64077"/>
        <dbReference type="EC" id="5.1.99.6"/>
    </reaction>
</comment>
<comment type="function">
    <text evidence="17">Catalyzes the dehydration of the S-form of NAD(P)HX at the expense of ADP, which is converted to AMP. Together with NAD(P)HX epimerase, which catalyzes the epimerization of the S- and R-forms, the enzyme allows the repair of both epimers of NAD(P)HX, a damaged form of NAD(P)H that is a result of enzymatic or heat-dependent hydration.</text>
</comment>
<evidence type="ECO:0000256" key="7">
    <source>
        <dbReference type="ARBA" id="ARBA00022840"/>
    </source>
</evidence>
<dbReference type="HAMAP" id="MF_01965">
    <property type="entry name" value="NADHX_dehydratase"/>
    <property type="match status" value="1"/>
</dbReference>
<feature type="binding site" evidence="18">
    <location>
        <position position="144"/>
    </location>
    <ligand>
        <name>K(+)</name>
        <dbReference type="ChEBI" id="CHEBI:29103"/>
    </ligand>
</feature>
<comment type="similarity">
    <text evidence="17">Belongs to the NnrD/CARKD family.</text>
</comment>
<feature type="domain" description="YjeF N-terminal" evidence="21">
    <location>
        <begin position="30"/>
        <end position="234"/>
    </location>
</feature>
<dbReference type="PANTHER" id="PTHR12592:SF0">
    <property type="entry name" value="ATP-DEPENDENT (S)-NAD(P)H-HYDRATE DEHYDRATASE"/>
    <property type="match status" value="1"/>
</dbReference>
<dbReference type="HAMAP" id="MF_01966">
    <property type="entry name" value="NADHX_epimerase"/>
    <property type="match status" value="1"/>
</dbReference>
<dbReference type="InterPro" id="IPR036652">
    <property type="entry name" value="YjeF_N_dom_sf"/>
</dbReference>
<evidence type="ECO:0000256" key="1">
    <source>
        <dbReference type="ARBA" id="ARBA00000013"/>
    </source>
</evidence>
<comment type="similarity">
    <text evidence="4 19">In the C-terminal section; belongs to the NnrD/CARKD family.</text>
</comment>
<reference evidence="22 23" key="1">
    <citation type="submission" date="2019-06" db="EMBL/GenBank/DDBJ databases">
        <title>New taxonomy in bacterial strain CC-CFT640, isolated from vineyard.</title>
        <authorList>
            <person name="Lin S.-Y."/>
            <person name="Tsai C.-F."/>
            <person name="Young C.-C."/>
        </authorList>
    </citation>
    <scope>NUCLEOTIDE SEQUENCE [LARGE SCALE GENOMIC DNA]</scope>
    <source>
        <strain evidence="22 23">CC-CFT640</strain>
    </source>
</reference>
<dbReference type="PROSITE" id="PS01050">
    <property type="entry name" value="YJEF_C_2"/>
    <property type="match status" value="1"/>
</dbReference>
<dbReference type="PROSITE" id="PS51385">
    <property type="entry name" value="YJEF_N"/>
    <property type="match status" value="1"/>
</dbReference>
<feature type="binding site" evidence="17">
    <location>
        <position position="341"/>
    </location>
    <ligand>
        <name>(6S)-NADPHX</name>
        <dbReference type="ChEBI" id="CHEBI:64076"/>
    </ligand>
</feature>
<comment type="cofactor">
    <cofactor evidence="17">
        <name>Mg(2+)</name>
        <dbReference type="ChEBI" id="CHEBI:18420"/>
    </cofactor>
</comment>
<dbReference type="PANTHER" id="PTHR12592">
    <property type="entry name" value="ATP-DEPENDENT (S)-NAD(P)H-HYDRATE DEHYDRATASE FAMILY MEMBER"/>
    <property type="match status" value="1"/>
</dbReference>
<dbReference type="InterPro" id="IPR017953">
    <property type="entry name" value="Carbohydrate_kinase_pred_CS"/>
</dbReference>
<keyword evidence="12 17" id="KW-0456">Lyase</keyword>
<feature type="binding site" evidence="18">
    <location>
        <position position="84"/>
    </location>
    <ligand>
        <name>K(+)</name>
        <dbReference type="ChEBI" id="CHEBI:29103"/>
    </ligand>
</feature>
<evidence type="ECO:0000313" key="23">
    <source>
        <dbReference type="Proteomes" id="UP000321638"/>
    </source>
</evidence>
<comment type="function">
    <text evidence="18">Catalyzes the epimerization of the S- and R-forms of NAD(P)HX, a damaged form of NAD(P)H that is a result of enzymatic or heat-dependent hydration. This is a prerequisite for the S-specific NAD(P)H-hydrate dehydratase to allow the repair of both epimers of NAD(P)HX.</text>
</comment>
<dbReference type="GO" id="GO:0005524">
    <property type="term" value="F:ATP binding"/>
    <property type="evidence" value="ECO:0007669"/>
    <property type="project" value="UniProtKB-UniRule"/>
</dbReference>
<dbReference type="SUPFAM" id="SSF64153">
    <property type="entry name" value="YjeF N-terminal domain-like"/>
    <property type="match status" value="1"/>
</dbReference>